<comment type="caution">
    <text evidence="1">The sequence shown here is derived from an EMBL/GenBank/DDBJ whole genome shotgun (WGS) entry which is preliminary data.</text>
</comment>
<proteinExistence type="predicted"/>
<dbReference type="Pfam" id="PF02566">
    <property type="entry name" value="OsmC"/>
    <property type="match status" value="1"/>
</dbReference>
<name>A0A437J9N6_9SPHN</name>
<dbReference type="InterPro" id="IPR003718">
    <property type="entry name" value="OsmC/Ohr_fam"/>
</dbReference>
<gene>
    <name evidence="1" type="ORF">ENE74_08270</name>
</gene>
<dbReference type="InterPro" id="IPR015946">
    <property type="entry name" value="KH_dom-like_a/b"/>
</dbReference>
<accession>A0A437J9N6</accession>
<sequence>MIVVERIAPDGSAHRISIGAHDLVTDMTPPDGDAGPDPHDLYDAAIGACKALTMLWYAQRNAIPLDDIHVGVSRDASREREGLYRLTTRIAIGGDLTDAQREKLRDVAAKCPVHRLMTQVTTEIDTLLVDATGEHRES</sequence>
<dbReference type="AlphaFoldDB" id="A0A437J9N6"/>
<dbReference type="PANTHER" id="PTHR39624:SF2">
    <property type="entry name" value="OSMC-LIKE PROTEIN"/>
    <property type="match status" value="1"/>
</dbReference>
<dbReference type="SUPFAM" id="SSF82784">
    <property type="entry name" value="OsmC-like"/>
    <property type="match status" value="1"/>
</dbReference>
<dbReference type="RefSeq" id="WP_127690372.1">
    <property type="nucleotide sequence ID" value="NZ_RZUL01000002.1"/>
</dbReference>
<evidence type="ECO:0000313" key="2">
    <source>
        <dbReference type="Proteomes" id="UP000282977"/>
    </source>
</evidence>
<dbReference type="Gene3D" id="3.30.300.20">
    <property type="match status" value="1"/>
</dbReference>
<evidence type="ECO:0000313" key="1">
    <source>
        <dbReference type="EMBL" id="RVT42195.1"/>
    </source>
</evidence>
<protein>
    <submittedName>
        <fullName evidence="1">OsmC family peroxiredoxin</fullName>
    </submittedName>
</protein>
<dbReference type="Proteomes" id="UP000282977">
    <property type="component" value="Unassembled WGS sequence"/>
</dbReference>
<dbReference type="PANTHER" id="PTHR39624">
    <property type="entry name" value="PROTEIN INVOLVED IN RIMO-MEDIATED BETA-METHYLTHIOLATION OF RIBOSOMAL PROTEIN S12 YCAO"/>
    <property type="match status" value="1"/>
</dbReference>
<dbReference type="EMBL" id="RZUL01000002">
    <property type="protein sequence ID" value="RVT42195.1"/>
    <property type="molecule type" value="Genomic_DNA"/>
</dbReference>
<dbReference type="OrthoDB" id="9789573at2"/>
<organism evidence="1 2">
    <name type="scientific">Sphingobium algorifonticola</name>
    <dbReference type="NCBI Taxonomy" id="2008318"/>
    <lineage>
        <taxon>Bacteria</taxon>
        <taxon>Pseudomonadati</taxon>
        <taxon>Pseudomonadota</taxon>
        <taxon>Alphaproteobacteria</taxon>
        <taxon>Sphingomonadales</taxon>
        <taxon>Sphingomonadaceae</taxon>
        <taxon>Sphingobium</taxon>
    </lineage>
</organism>
<reference evidence="1 2" key="1">
    <citation type="submission" date="2019-01" db="EMBL/GenBank/DDBJ databases">
        <authorList>
            <person name="Chen W.-M."/>
        </authorList>
    </citation>
    <scope>NUCLEOTIDE SEQUENCE [LARGE SCALE GENOMIC DNA]</scope>
    <source>
        <strain evidence="1 2">TLA-22</strain>
    </source>
</reference>
<dbReference type="InterPro" id="IPR036102">
    <property type="entry name" value="OsmC/Ohrsf"/>
</dbReference>
<keyword evidence="2" id="KW-1185">Reference proteome</keyword>